<dbReference type="Gene3D" id="1.25.40.10">
    <property type="entry name" value="Tetratricopeptide repeat domain"/>
    <property type="match status" value="1"/>
</dbReference>
<proteinExistence type="predicted"/>
<dbReference type="EMBL" id="SHKW01000001">
    <property type="protein sequence ID" value="RZU40973.1"/>
    <property type="molecule type" value="Genomic_DNA"/>
</dbReference>
<feature type="signal peptide" evidence="5">
    <location>
        <begin position="1"/>
        <end position="34"/>
    </location>
</feature>
<keyword evidence="3" id="KW-0998">Cell outer membrane</keyword>
<evidence type="ECO:0000313" key="7">
    <source>
        <dbReference type="EMBL" id="RZU40973.1"/>
    </source>
</evidence>
<gene>
    <name evidence="7" type="ORF">BDD14_2464</name>
</gene>
<feature type="chain" id="PRO_5020199331" evidence="5">
    <location>
        <begin position="35"/>
        <end position="597"/>
    </location>
</feature>
<feature type="domain" description="Outer membrane lipoprotein BamD-like" evidence="6">
    <location>
        <begin position="102"/>
        <end position="288"/>
    </location>
</feature>
<feature type="compositionally biased region" description="Basic and acidic residues" evidence="4">
    <location>
        <begin position="88"/>
        <end position="98"/>
    </location>
</feature>
<keyword evidence="8" id="KW-1185">Reference proteome</keyword>
<dbReference type="AlphaFoldDB" id="A0A4Q7YV99"/>
<feature type="compositionally biased region" description="Low complexity" evidence="4">
    <location>
        <begin position="41"/>
        <end position="58"/>
    </location>
</feature>
<evidence type="ECO:0000259" key="6">
    <source>
        <dbReference type="Pfam" id="PF13525"/>
    </source>
</evidence>
<sequence>MNHRSSFFPSLRAAVLAGVAVALMVAPAGTYAQANESNGSTQTTPDAAAAQQPPTDATLQASPDSSQKKGKEDKVVQSKDTKKRMRDSKKTDAQAEADAKLPDRQLYDKALIATKKGHFDVARLDLQTLLNTYPDSQFQMKAKLAIADSWYREGGTAALTQAEQEYKDFITFFPNAPEAAEAQMRVGDIYFRQMDKPDRDYSKALHAQEEYRLMLQQFPDSTLVPQAKQRLREVQEVMATREAEIAGFYATHENWPATIARYQTVADSYPQFSRMDDVLVALGDAYSAEARIVRSQPSLPEGAKARLLQVYEGQAVEAYRKVALEHSASPHVEDARDRLAAMNLPIPTPTPEQAAASAALENSRGQYRIQDRARLMILRRPDTVLAAHSGEPPLVDAKPTVAPAVVRGIQQDYANALNPAAGETAARAANLPNASAEAAAPAAASAAAAPVAGAPAKPAAPLQLQDIPAAGGDASAGATETNVPTTAQPAAAPPSGGSNSMGVEVLTPGVNGQAPAQNDPNGGLKPVGPTNNATPPPIEKPAAAPDAVNDVVPAAQPAQPAQAAANGKKNPKPAFDNDEESSSTHKKKKGLKKLNPF</sequence>
<feature type="region of interest" description="Disordered" evidence="4">
    <location>
        <begin position="468"/>
        <end position="597"/>
    </location>
</feature>
<keyword evidence="2" id="KW-0472">Membrane</keyword>
<evidence type="ECO:0000256" key="5">
    <source>
        <dbReference type="SAM" id="SignalP"/>
    </source>
</evidence>
<organism evidence="7 8">
    <name type="scientific">Edaphobacter modestus</name>
    <dbReference type="NCBI Taxonomy" id="388466"/>
    <lineage>
        <taxon>Bacteria</taxon>
        <taxon>Pseudomonadati</taxon>
        <taxon>Acidobacteriota</taxon>
        <taxon>Terriglobia</taxon>
        <taxon>Terriglobales</taxon>
        <taxon>Acidobacteriaceae</taxon>
        <taxon>Edaphobacter</taxon>
    </lineage>
</organism>
<protein>
    <submittedName>
        <fullName evidence="7">Outer membrane protein assembly factor BamD</fullName>
    </submittedName>
</protein>
<feature type="region of interest" description="Disordered" evidence="4">
    <location>
        <begin position="34"/>
        <end position="98"/>
    </location>
</feature>
<dbReference type="Proteomes" id="UP000292958">
    <property type="component" value="Unassembled WGS sequence"/>
</dbReference>
<evidence type="ECO:0000256" key="2">
    <source>
        <dbReference type="ARBA" id="ARBA00023136"/>
    </source>
</evidence>
<comment type="caution">
    <text evidence="7">The sequence shown here is derived from an EMBL/GenBank/DDBJ whole genome shotgun (WGS) entry which is preliminary data.</text>
</comment>
<reference evidence="7 8" key="1">
    <citation type="submission" date="2019-02" db="EMBL/GenBank/DDBJ databases">
        <title>Genomic Encyclopedia of Archaeal and Bacterial Type Strains, Phase II (KMG-II): from individual species to whole genera.</title>
        <authorList>
            <person name="Goeker M."/>
        </authorList>
    </citation>
    <scope>NUCLEOTIDE SEQUENCE [LARGE SCALE GENOMIC DNA]</scope>
    <source>
        <strain evidence="7 8">DSM 18101</strain>
    </source>
</reference>
<evidence type="ECO:0000256" key="1">
    <source>
        <dbReference type="ARBA" id="ARBA00022729"/>
    </source>
</evidence>
<dbReference type="InterPro" id="IPR017689">
    <property type="entry name" value="BamD"/>
</dbReference>
<feature type="compositionally biased region" description="Basic and acidic residues" evidence="4">
    <location>
        <begin position="66"/>
        <end position="80"/>
    </location>
</feature>
<dbReference type="Pfam" id="PF13525">
    <property type="entry name" value="YfiO"/>
    <property type="match status" value="1"/>
</dbReference>
<evidence type="ECO:0000256" key="3">
    <source>
        <dbReference type="ARBA" id="ARBA00023237"/>
    </source>
</evidence>
<dbReference type="OrthoDB" id="110896at2"/>
<feature type="compositionally biased region" description="Basic residues" evidence="4">
    <location>
        <begin position="584"/>
        <end position="597"/>
    </location>
</feature>
<feature type="compositionally biased region" description="Low complexity" evidence="4">
    <location>
        <begin position="484"/>
        <end position="494"/>
    </location>
</feature>
<evidence type="ECO:0000256" key="4">
    <source>
        <dbReference type="SAM" id="MobiDB-lite"/>
    </source>
</evidence>
<accession>A0A4Q7YV99</accession>
<dbReference type="NCBIfam" id="TIGR03302">
    <property type="entry name" value="OM_YfiO"/>
    <property type="match status" value="1"/>
</dbReference>
<dbReference type="RefSeq" id="WP_130418968.1">
    <property type="nucleotide sequence ID" value="NZ_SHKW01000001.1"/>
</dbReference>
<dbReference type="InterPro" id="IPR011990">
    <property type="entry name" value="TPR-like_helical_dom_sf"/>
</dbReference>
<feature type="compositionally biased region" description="Low complexity" evidence="4">
    <location>
        <begin position="541"/>
        <end position="574"/>
    </location>
</feature>
<dbReference type="InterPro" id="IPR039565">
    <property type="entry name" value="BamD-like"/>
</dbReference>
<keyword evidence="1 5" id="KW-0732">Signal</keyword>
<name>A0A4Q7YV99_9BACT</name>
<evidence type="ECO:0000313" key="8">
    <source>
        <dbReference type="Proteomes" id="UP000292958"/>
    </source>
</evidence>